<keyword evidence="1" id="KW-0472">Membrane</keyword>
<reference evidence="2 3" key="1">
    <citation type="submission" date="2016-05" db="EMBL/GenBank/DDBJ databases">
        <title>Paenibacillus oryzae. sp. nov., isolated from the rice root.</title>
        <authorList>
            <person name="Zhang J."/>
            <person name="Zhang X."/>
        </authorList>
    </citation>
    <scope>NUCLEOTIDE SEQUENCE [LARGE SCALE GENOMIC DNA]</scope>
    <source>
        <strain evidence="2 3">1DrF-4</strain>
    </source>
</reference>
<dbReference type="Proteomes" id="UP000092024">
    <property type="component" value="Unassembled WGS sequence"/>
</dbReference>
<accession>A0A1A5YB21</accession>
<dbReference type="EMBL" id="LYPA01000078">
    <property type="protein sequence ID" value="OBR62826.1"/>
    <property type="molecule type" value="Genomic_DNA"/>
</dbReference>
<keyword evidence="1" id="KW-0812">Transmembrane</keyword>
<feature type="transmembrane region" description="Helical" evidence="1">
    <location>
        <begin position="44"/>
        <end position="67"/>
    </location>
</feature>
<proteinExistence type="predicted"/>
<feature type="transmembrane region" description="Helical" evidence="1">
    <location>
        <begin position="380"/>
        <end position="402"/>
    </location>
</feature>
<name>A0A1A5YB21_9BACL</name>
<keyword evidence="1" id="KW-1133">Transmembrane helix</keyword>
<evidence type="ECO:0000313" key="3">
    <source>
        <dbReference type="Proteomes" id="UP000092024"/>
    </source>
</evidence>
<evidence type="ECO:0008006" key="4">
    <source>
        <dbReference type="Google" id="ProtNLM"/>
    </source>
</evidence>
<dbReference type="OrthoDB" id="1645614at2"/>
<feature type="transmembrane region" description="Helical" evidence="1">
    <location>
        <begin position="223"/>
        <end position="240"/>
    </location>
</feature>
<dbReference type="AlphaFoldDB" id="A0A1A5YB21"/>
<evidence type="ECO:0000313" key="2">
    <source>
        <dbReference type="EMBL" id="OBR62826.1"/>
    </source>
</evidence>
<organism evidence="2 3">
    <name type="scientific">Paenibacillus oryzae</name>
    <dbReference type="NCBI Taxonomy" id="1844972"/>
    <lineage>
        <taxon>Bacteria</taxon>
        <taxon>Bacillati</taxon>
        <taxon>Bacillota</taxon>
        <taxon>Bacilli</taxon>
        <taxon>Bacillales</taxon>
        <taxon>Paenibacillaceae</taxon>
        <taxon>Paenibacillus</taxon>
    </lineage>
</organism>
<feature type="transmembrane region" description="Helical" evidence="1">
    <location>
        <begin position="144"/>
        <end position="165"/>
    </location>
</feature>
<keyword evidence="3" id="KW-1185">Reference proteome</keyword>
<feature type="transmembrane region" description="Helical" evidence="1">
    <location>
        <begin position="320"/>
        <end position="337"/>
    </location>
</feature>
<protein>
    <recommendedName>
        <fullName evidence="4">Nucleoside transporter/FeoB GTPase Gate domain-containing protein</fullName>
    </recommendedName>
</protein>
<dbReference type="STRING" id="1844972.A7K91_15670"/>
<comment type="caution">
    <text evidence="2">The sequence shown here is derived from an EMBL/GenBank/DDBJ whole genome shotgun (WGS) entry which is preliminary data.</text>
</comment>
<sequence length="412" mass="43836">MAKTVMLAILSILLVCCIILQPDVSFQASLKGLSIWWDIVFPGLLPYFVLYEIMLAFGLAHGLGALLQPVASRLLRMPGEAVIGLAAGWMGGYPAGAEQVARLCREGRLNNSQGQHLLALSHMPNPLFMIVIVGASFLQTPTAGLIVAAGVWLSALWLLLLSSIWPQFPHGNPHNQQPAPARPHPRHGLLAAAAFAMKAGRESDGRSFGRVLGESVTASVQRLMIVGGFMIVASVLARLAEPLLLPLSNMGFPFVGQVLFEGHLGAYAASLWNLPGAGLPLICAAIAAAVSWTGISGILQAGYSIGGTGLKLFPFMMYRLNHAVHAFLVTLLLWGPAGKLFSMLAPDGGFPVLAEGTTRLSSHGPLSEAQAFTAVNMPTLWPYSAAIFVGGAVLLCSLYFLFKWRPVGRTEI</sequence>
<dbReference type="RefSeq" id="WP_068686940.1">
    <property type="nucleotide sequence ID" value="NZ_LYPA01000078.1"/>
</dbReference>
<feature type="transmembrane region" description="Helical" evidence="1">
    <location>
        <begin position="277"/>
        <end position="299"/>
    </location>
</feature>
<evidence type="ECO:0000256" key="1">
    <source>
        <dbReference type="SAM" id="Phobius"/>
    </source>
</evidence>
<feature type="transmembrane region" description="Helical" evidence="1">
    <location>
        <begin position="117"/>
        <end position="138"/>
    </location>
</feature>
<gene>
    <name evidence="2" type="ORF">A7K91_15670</name>
</gene>